<sequence length="197" mass="21838">MIQFSLLFLVSTLLTIIPIINSIALPAPQAAEPGEEYLYPYPNMLKCNSPTGNAAIPLEAAEKAARAFCDKWAPAPTLVPANDGTMKLVMKHDIYWVTRCKPVIEELAENWYGNSTNRQKGHIKISLVNDFAPFDWEIVRGECYHMTFAMIHGCLSGSNPEATVGGMYYPAMPPYEAAAFGSRTMELEVVTCRNNKC</sequence>
<accession>A0A4S2MVI4</accession>
<evidence type="ECO:0000256" key="1">
    <source>
        <dbReference type="SAM" id="SignalP"/>
    </source>
</evidence>
<evidence type="ECO:0000313" key="3">
    <source>
        <dbReference type="Proteomes" id="UP000298138"/>
    </source>
</evidence>
<gene>
    <name evidence="2" type="ORF">EX30DRAFT_364462</name>
</gene>
<keyword evidence="1" id="KW-0732">Signal</keyword>
<dbReference type="AlphaFoldDB" id="A0A4S2MVI4"/>
<evidence type="ECO:0000313" key="2">
    <source>
        <dbReference type="EMBL" id="TGZ80534.1"/>
    </source>
</evidence>
<dbReference type="InParanoid" id="A0A4S2MVI4"/>
<feature type="chain" id="PRO_5020810460" description="Ecp2 effector protein domain-containing protein" evidence="1">
    <location>
        <begin position="23"/>
        <end position="197"/>
    </location>
</feature>
<dbReference type="Proteomes" id="UP000298138">
    <property type="component" value="Unassembled WGS sequence"/>
</dbReference>
<evidence type="ECO:0008006" key="4">
    <source>
        <dbReference type="Google" id="ProtNLM"/>
    </source>
</evidence>
<proteinExistence type="predicted"/>
<protein>
    <recommendedName>
        <fullName evidence="4">Ecp2 effector protein domain-containing protein</fullName>
    </recommendedName>
</protein>
<keyword evidence="3" id="KW-1185">Reference proteome</keyword>
<feature type="signal peptide" evidence="1">
    <location>
        <begin position="1"/>
        <end position="22"/>
    </location>
</feature>
<reference evidence="2 3" key="1">
    <citation type="submission" date="2019-04" db="EMBL/GenBank/DDBJ databases">
        <title>Comparative genomics and transcriptomics to analyze fruiting body development in filamentous ascomycetes.</title>
        <authorList>
            <consortium name="DOE Joint Genome Institute"/>
            <person name="Lutkenhaus R."/>
            <person name="Traeger S."/>
            <person name="Breuer J."/>
            <person name="Kuo A."/>
            <person name="Lipzen A."/>
            <person name="Pangilinan J."/>
            <person name="Dilworth D."/>
            <person name="Sandor L."/>
            <person name="Poggeler S."/>
            <person name="Barry K."/>
            <person name="Grigoriev I.V."/>
            <person name="Nowrousian M."/>
        </authorList>
    </citation>
    <scope>NUCLEOTIDE SEQUENCE [LARGE SCALE GENOMIC DNA]</scope>
    <source>
        <strain evidence="2 3">CBS 389.68</strain>
    </source>
</reference>
<organism evidence="2 3">
    <name type="scientific">Ascodesmis nigricans</name>
    <dbReference type="NCBI Taxonomy" id="341454"/>
    <lineage>
        <taxon>Eukaryota</taxon>
        <taxon>Fungi</taxon>
        <taxon>Dikarya</taxon>
        <taxon>Ascomycota</taxon>
        <taxon>Pezizomycotina</taxon>
        <taxon>Pezizomycetes</taxon>
        <taxon>Pezizales</taxon>
        <taxon>Ascodesmidaceae</taxon>
        <taxon>Ascodesmis</taxon>
    </lineage>
</organism>
<name>A0A4S2MVI4_9PEZI</name>
<dbReference type="EMBL" id="ML220124">
    <property type="protein sequence ID" value="TGZ80534.1"/>
    <property type="molecule type" value="Genomic_DNA"/>
</dbReference>